<dbReference type="AlphaFoldDB" id="E9H765"/>
<dbReference type="KEGG" id="dpx:DAPPUDRAFT_326242"/>
<dbReference type="EMBL" id="GL732600">
    <property type="protein sequence ID" value="EFX72323.1"/>
    <property type="molecule type" value="Genomic_DNA"/>
</dbReference>
<proteinExistence type="predicted"/>
<protein>
    <submittedName>
        <fullName evidence="2">Uncharacterized protein</fullName>
    </submittedName>
</protein>
<feature type="region of interest" description="Disordered" evidence="1">
    <location>
        <begin position="273"/>
        <end position="323"/>
    </location>
</feature>
<dbReference type="OrthoDB" id="6347442at2759"/>
<dbReference type="HOGENOM" id="CLU_861247_0_0_1"/>
<evidence type="ECO:0000313" key="3">
    <source>
        <dbReference type="Proteomes" id="UP000000305"/>
    </source>
</evidence>
<evidence type="ECO:0000256" key="1">
    <source>
        <dbReference type="SAM" id="MobiDB-lite"/>
    </source>
</evidence>
<keyword evidence="3" id="KW-1185">Reference proteome</keyword>
<reference evidence="2 3" key="1">
    <citation type="journal article" date="2011" name="Science">
        <title>The ecoresponsive genome of Daphnia pulex.</title>
        <authorList>
            <person name="Colbourne J.K."/>
            <person name="Pfrender M.E."/>
            <person name="Gilbert D."/>
            <person name="Thomas W.K."/>
            <person name="Tucker A."/>
            <person name="Oakley T.H."/>
            <person name="Tokishita S."/>
            <person name="Aerts A."/>
            <person name="Arnold G.J."/>
            <person name="Basu M.K."/>
            <person name="Bauer D.J."/>
            <person name="Caceres C.E."/>
            <person name="Carmel L."/>
            <person name="Casola C."/>
            <person name="Choi J.H."/>
            <person name="Detter J.C."/>
            <person name="Dong Q."/>
            <person name="Dusheyko S."/>
            <person name="Eads B.D."/>
            <person name="Frohlich T."/>
            <person name="Geiler-Samerotte K.A."/>
            <person name="Gerlach D."/>
            <person name="Hatcher P."/>
            <person name="Jogdeo S."/>
            <person name="Krijgsveld J."/>
            <person name="Kriventseva E.V."/>
            <person name="Kultz D."/>
            <person name="Laforsch C."/>
            <person name="Lindquist E."/>
            <person name="Lopez J."/>
            <person name="Manak J.R."/>
            <person name="Muller J."/>
            <person name="Pangilinan J."/>
            <person name="Patwardhan R.P."/>
            <person name="Pitluck S."/>
            <person name="Pritham E.J."/>
            <person name="Rechtsteiner A."/>
            <person name="Rho M."/>
            <person name="Rogozin I.B."/>
            <person name="Sakarya O."/>
            <person name="Salamov A."/>
            <person name="Schaack S."/>
            <person name="Shapiro H."/>
            <person name="Shiga Y."/>
            <person name="Skalitzky C."/>
            <person name="Smith Z."/>
            <person name="Souvorov A."/>
            <person name="Sung W."/>
            <person name="Tang Z."/>
            <person name="Tsuchiya D."/>
            <person name="Tu H."/>
            <person name="Vos H."/>
            <person name="Wang M."/>
            <person name="Wolf Y.I."/>
            <person name="Yamagata H."/>
            <person name="Yamada T."/>
            <person name="Ye Y."/>
            <person name="Shaw J.R."/>
            <person name="Andrews J."/>
            <person name="Crease T.J."/>
            <person name="Tang H."/>
            <person name="Lucas S.M."/>
            <person name="Robertson H.M."/>
            <person name="Bork P."/>
            <person name="Koonin E.V."/>
            <person name="Zdobnov E.M."/>
            <person name="Grigoriev I.V."/>
            <person name="Lynch M."/>
            <person name="Boore J.L."/>
        </authorList>
    </citation>
    <scope>NUCLEOTIDE SEQUENCE [LARGE SCALE GENOMIC DNA]</scope>
</reference>
<gene>
    <name evidence="2" type="ORF">DAPPUDRAFT_326242</name>
</gene>
<feature type="compositionally biased region" description="Basic and acidic residues" evidence="1">
    <location>
        <begin position="289"/>
        <end position="307"/>
    </location>
</feature>
<sequence length="323" mass="36961">MRHALYLEGIVSLSFDFRILSTEAEEFDIFQLKSAAIERIRIIKAKTCFLVASTNLLLINTSDSSTKEGVSNADHESGERNKKHQVVAKLESEPVYNELDDPLRKPNFHVQSSPSTLSSEEESTYLDIDIDKDVKPERDSFQFCSENFSLQCDSYQNESSFIDSTRPSLTPDEILLLYAKVDKSKKKKNRIYRNGITTEPPTLESNGKVECNEGIENVAHEIDDSQKGYLNKSFSKFRDFHPKKVDDLQMPKTVVDVSLNEFFIEHIRYKETSKTHYQEGRPLPALPIREAKRKSQENESTPDHNEETNSQNIYATLPLPKST</sequence>
<accession>E9H765</accession>
<feature type="region of interest" description="Disordered" evidence="1">
    <location>
        <begin position="99"/>
        <end position="123"/>
    </location>
</feature>
<dbReference type="InParanoid" id="E9H765"/>
<dbReference type="Proteomes" id="UP000000305">
    <property type="component" value="Unassembled WGS sequence"/>
</dbReference>
<organism evidence="2 3">
    <name type="scientific">Daphnia pulex</name>
    <name type="common">Water flea</name>
    <dbReference type="NCBI Taxonomy" id="6669"/>
    <lineage>
        <taxon>Eukaryota</taxon>
        <taxon>Metazoa</taxon>
        <taxon>Ecdysozoa</taxon>
        <taxon>Arthropoda</taxon>
        <taxon>Crustacea</taxon>
        <taxon>Branchiopoda</taxon>
        <taxon>Diplostraca</taxon>
        <taxon>Cladocera</taxon>
        <taxon>Anomopoda</taxon>
        <taxon>Daphniidae</taxon>
        <taxon>Daphnia</taxon>
    </lineage>
</organism>
<evidence type="ECO:0000313" key="2">
    <source>
        <dbReference type="EMBL" id="EFX72323.1"/>
    </source>
</evidence>
<feature type="region of interest" description="Disordered" evidence="1">
    <location>
        <begin position="64"/>
        <end position="86"/>
    </location>
</feature>
<name>E9H765_DAPPU</name>